<gene>
    <name evidence="1" type="ORF">SAMN05421504_103230</name>
</gene>
<dbReference type="Proteomes" id="UP000199515">
    <property type="component" value="Unassembled WGS sequence"/>
</dbReference>
<accession>A0A1H3D1R5</accession>
<reference evidence="1 2" key="1">
    <citation type="submission" date="2016-10" db="EMBL/GenBank/DDBJ databases">
        <authorList>
            <person name="de Groot N.N."/>
        </authorList>
    </citation>
    <scope>NUCLEOTIDE SEQUENCE [LARGE SCALE GENOMIC DNA]</scope>
    <source>
        <strain evidence="1 2">CPCC 202699</strain>
    </source>
</reference>
<dbReference type="STRING" id="589385.SAMN05421504_103230"/>
<sequence length="395" mass="43453">MPFTDVDFGLTGLSSRLPADWFRHSGPLDALDLLGMPDDPTEVLALRQDAKLLHDGLSSAEIETLWVTSTTANFLRVEGRDVLPGKRWMELIAERCDRWLTDHSAPGAEPPGPGTHLLPAVLGEIAEAMAGDDEESLLVKCAQECSPSLAFRFMLRMLSTGWSVVSGVQYDRYVLLGRDLGFGESVVAAVAQLVRERQPAEFTDFDFGITGLASQFHQDWGHVGGPMDVVEVGMHPDGDRSGVFALRDDAVLLRDRLSSAEIENLWNASCYGFKLGDPAAPVPTGTRWMELIAERCDRRLAGHDAPEVEIPGPGRQFASAVEVEATEVLPADDVRAALIRCVRQCSPNLAFRFLLRVIGERGYKLSAAQYERYVRLGEQFGYGEFVVSDIKYLAN</sequence>
<dbReference type="AlphaFoldDB" id="A0A1H3D1R5"/>
<evidence type="ECO:0000313" key="2">
    <source>
        <dbReference type="Proteomes" id="UP000199515"/>
    </source>
</evidence>
<evidence type="ECO:0000313" key="1">
    <source>
        <dbReference type="EMBL" id="SDX60331.1"/>
    </source>
</evidence>
<dbReference type="EMBL" id="FNON01000003">
    <property type="protein sequence ID" value="SDX60331.1"/>
    <property type="molecule type" value="Genomic_DNA"/>
</dbReference>
<organism evidence="1 2">
    <name type="scientific">Amycolatopsis xylanica</name>
    <dbReference type="NCBI Taxonomy" id="589385"/>
    <lineage>
        <taxon>Bacteria</taxon>
        <taxon>Bacillati</taxon>
        <taxon>Actinomycetota</taxon>
        <taxon>Actinomycetes</taxon>
        <taxon>Pseudonocardiales</taxon>
        <taxon>Pseudonocardiaceae</taxon>
        <taxon>Amycolatopsis</taxon>
    </lineage>
</organism>
<proteinExistence type="predicted"/>
<keyword evidence="2" id="KW-1185">Reference proteome</keyword>
<name>A0A1H3D1R5_9PSEU</name>
<protein>
    <submittedName>
        <fullName evidence="1">Uncharacterized protein</fullName>
    </submittedName>
</protein>